<dbReference type="GO" id="GO:0005737">
    <property type="term" value="C:cytoplasm"/>
    <property type="evidence" value="ECO:0007669"/>
    <property type="project" value="TreeGrafter"/>
</dbReference>
<name>A0A9P7V7X4_9ASCO</name>
<evidence type="ECO:0000313" key="3">
    <source>
        <dbReference type="Proteomes" id="UP000790833"/>
    </source>
</evidence>
<dbReference type="PIRSF" id="PIRSF016184">
    <property type="entry name" value="PhzC_PhzF"/>
    <property type="match status" value="1"/>
</dbReference>
<dbReference type="Proteomes" id="UP000790833">
    <property type="component" value="Unassembled WGS sequence"/>
</dbReference>
<dbReference type="OrthoDB" id="75169at2759"/>
<dbReference type="GO" id="GO:0016853">
    <property type="term" value="F:isomerase activity"/>
    <property type="evidence" value="ECO:0007669"/>
    <property type="project" value="TreeGrafter"/>
</dbReference>
<organism evidence="2 3">
    <name type="scientific">Scheffersomyces spartinae</name>
    <dbReference type="NCBI Taxonomy" id="45513"/>
    <lineage>
        <taxon>Eukaryota</taxon>
        <taxon>Fungi</taxon>
        <taxon>Dikarya</taxon>
        <taxon>Ascomycota</taxon>
        <taxon>Saccharomycotina</taxon>
        <taxon>Pichiomycetes</taxon>
        <taxon>Debaryomycetaceae</taxon>
        <taxon>Scheffersomyces</taxon>
    </lineage>
</organism>
<dbReference type="SUPFAM" id="SSF54506">
    <property type="entry name" value="Diaminopimelate epimerase-like"/>
    <property type="match status" value="1"/>
</dbReference>
<accession>A0A9P7V7X4</accession>
<dbReference type="NCBIfam" id="TIGR00654">
    <property type="entry name" value="PhzF_family"/>
    <property type="match status" value="1"/>
</dbReference>
<keyword evidence="3" id="KW-1185">Reference proteome</keyword>
<dbReference type="EMBL" id="JAHMUF010000014">
    <property type="protein sequence ID" value="KAG7193044.1"/>
    <property type="molecule type" value="Genomic_DNA"/>
</dbReference>
<dbReference type="Pfam" id="PF02567">
    <property type="entry name" value="PhzC-PhzF"/>
    <property type="match status" value="1"/>
</dbReference>
<evidence type="ECO:0000256" key="1">
    <source>
        <dbReference type="PIRSR" id="PIRSR016184-1"/>
    </source>
</evidence>
<evidence type="ECO:0000313" key="2">
    <source>
        <dbReference type="EMBL" id="KAG7193044.1"/>
    </source>
</evidence>
<comment type="caution">
    <text evidence="2">The sequence shown here is derived from an EMBL/GenBank/DDBJ whole genome shotgun (WGS) entry which is preliminary data.</text>
</comment>
<reference evidence="2" key="1">
    <citation type="submission" date="2021-03" db="EMBL/GenBank/DDBJ databases">
        <authorList>
            <person name="Palmer J.M."/>
        </authorList>
    </citation>
    <scope>NUCLEOTIDE SEQUENCE</scope>
    <source>
        <strain evidence="2">ARV_011</strain>
    </source>
</reference>
<feature type="active site" evidence="1">
    <location>
        <position position="45"/>
    </location>
</feature>
<dbReference type="GeneID" id="66114533"/>
<dbReference type="RefSeq" id="XP_043048593.1">
    <property type="nucleotide sequence ID" value="XM_043191961.1"/>
</dbReference>
<sequence>MSMFKQVDVFTNTKFKGNPVAVFFDADHLSKEEMQQIARWTNLSETTFILKPSTPATSYKVRIFTPATELSFAGHPTLGTCFALLEAKRIQVNSKGLIVQECGAGNVEIEPIGNLEDLNSIDLQLRVPRYDFHQVSDEAIEDISQLLGLPKDQFDTPVLVEIGPKWVVVRLKDGQSVLDLEPNHGALTDVSIKYGWTGLCTIGQHNDEGTKWEMRNFAPAEMVPEDPACGSGAGALGAYLGVHQKGGEGVYHISQGNKINRDAHLVSTVKPRVDSEGFDVFVKGHAITTITGFY</sequence>
<dbReference type="PANTHER" id="PTHR13774">
    <property type="entry name" value="PHENAZINE BIOSYNTHESIS PROTEIN"/>
    <property type="match status" value="1"/>
</dbReference>
<dbReference type="PANTHER" id="PTHR13774:SF32">
    <property type="entry name" value="ANTISENSE-ENHANCING SEQUENCE 1"/>
    <property type="match status" value="1"/>
</dbReference>
<dbReference type="AlphaFoldDB" id="A0A9P7V7X4"/>
<dbReference type="InterPro" id="IPR003719">
    <property type="entry name" value="Phenazine_PhzF-like"/>
</dbReference>
<dbReference type="Gene3D" id="3.10.310.10">
    <property type="entry name" value="Diaminopimelate Epimerase, Chain A, domain 1"/>
    <property type="match status" value="2"/>
</dbReference>
<gene>
    <name evidence="2" type="ORF">KQ657_001159</name>
</gene>
<proteinExistence type="predicted"/>
<protein>
    <submittedName>
        <fullName evidence="2">Uncharacterized protein</fullName>
    </submittedName>
</protein>